<proteinExistence type="predicted"/>
<gene>
    <name evidence="1" type="ORF">FKW44_007222</name>
</gene>
<feature type="non-terminal residue" evidence="1">
    <location>
        <position position="60"/>
    </location>
</feature>
<dbReference type="EMBL" id="CP045893">
    <property type="protein sequence ID" value="QQP54399.1"/>
    <property type="molecule type" value="Genomic_DNA"/>
</dbReference>
<dbReference type="Proteomes" id="UP000595437">
    <property type="component" value="Chromosome 4"/>
</dbReference>
<reference evidence="2" key="1">
    <citation type="submission" date="2021-01" db="EMBL/GenBank/DDBJ databases">
        <title>Caligus Genome Assembly.</title>
        <authorList>
            <person name="Gallardo-Escarate C."/>
        </authorList>
    </citation>
    <scope>NUCLEOTIDE SEQUENCE [LARGE SCALE GENOMIC DNA]</scope>
</reference>
<dbReference type="AlphaFoldDB" id="A0A7T8KEF7"/>
<keyword evidence="2" id="KW-1185">Reference proteome</keyword>
<accession>A0A7T8KEF7</accession>
<organism evidence="1 2">
    <name type="scientific">Caligus rogercresseyi</name>
    <name type="common">Sea louse</name>
    <dbReference type="NCBI Taxonomy" id="217165"/>
    <lineage>
        <taxon>Eukaryota</taxon>
        <taxon>Metazoa</taxon>
        <taxon>Ecdysozoa</taxon>
        <taxon>Arthropoda</taxon>
        <taxon>Crustacea</taxon>
        <taxon>Multicrustacea</taxon>
        <taxon>Hexanauplia</taxon>
        <taxon>Copepoda</taxon>
        <taxon>Siphonostomatoida</taxon>
        <taxon>Caligidae</taxon>
        <taxon>Caligus</taxon>
    </lineage>
</organism>
<protein>
    <submittedName>
        <fullName evidence="1">Uncharacterized protein</fullName>
    </submittedName>
</protein>
<feature type="non-terminal residue" evidence="1">
    <location>
        <position position="1"/>
    </location>
</feature>
<sequence>LEWKALSEEILSVHDLDREPLFKCGKFFFPLNRAARNHLPPIPWHLRMSFSQNTKEEAEK</sequence>
<name>A0A7T8KEF7_CALRO</name>
<evidence type="ECO:0000313" key="2">
    <source>
        <dbReference type="Proteomes" id="UP000595437"/>
    </source>
</evidence>
<evidence type="ECO:0000313" key="1">
    <source>
        <dbReference type="EMBL" id="QQP54399.1"/>
    </source>
</evidence>